<evidence type="ECO:0000259" key="3">
    <source>
        <dbReference type="PROSITE" id="PS50102"/>
    </source>
</evidence>
<dbReference type="AlphaFoldDB" id="A0A8X7RR57"/>
<dbReference type="GO" id="GO:0071011">
    <property type="term" value="C:precatalytic spliceosome"/>
    <property type="evidence" value="ECO:0007669"/>
    <property type="project" value="TreeGrafter"/>
</dbReference>
<gene>
    <name evidence="4" type="ORF">Bca52824_039316</name>
</gene>
<organism evidence="4 5">
    <name type="scientific">Brassica carinata</name>
    <name type="common">Ethiopian mustard</name>
    <name type="synonym">Abyssinian cabbage</name>
    <dbReference type="NCBI Taxonomy" id="52824"/>
    <lineage>
        <taxon>Eukaryota</taxon>
        <taxon>Viridiplantae</taxon>
        <taxon>Streptophyta</taxon>
        <taxon>Embryophyta</taxon>
        <taxon>Tracheophyta</taxon>
        <taxon>Spermatophyta</taxon>
        <taxon>Magnoliopsida</taxon>
        <taxon>eudicotyledons</taxon>
        <taxon>Gunneridae</taxon>
        <taxon>Pentapetalae</taxon>
        <taxon>rosids</taxon>
        <taxon>malvids</taxon>
        <taxon>Brassicales</taxon>
        <taxon>Brassicaceae</taxon>
        <taxon>Brassiceae</taxon>
        <taxon>Brassica</taxon>
    </lineage>
</organism>
<evidence type="ECO:0000256" key="1">
    <source>
        <dbReference type="ARBA" id="ARBA00022884"/>
    </source>
</evidence>
<protein>
    <recommendedName>
        <fullName evidence="3">RRM domain-containing protein</fullName>
    </recommendedName>
</protein>
<dbReference type="InterPro" id="IPR012677">
    <property type="entry name" value="Nucleotide-bd_a/b_plait_sf"/>
</dbReference>
<dbReference type="Proteomes" id="UP000886595">
    <property type="component" value="Unassembled WGS sequence"/>
</dbReference>
<sequence>MNPLTQIKWTQAINAKESDLGISEEASWHSKYKNSAYIYAGGLAFDLTEGDLLAVFAQYGEVVDVNLIRDKGTGKSKGFAFLAYEDQRSTILAVDNLNGAQVLGGPSRWTIVANTLSERRKTKRRDSRTERHVVCAELFREETVLVVILASFPTTRKELQILVGVMKRIEAPSGIMTSLMVPRRVVAIEETSNLMRMGRITEERVMEKEIEWKGAKV</sequence>
<name>A0A8X7RR57_BRACI</name>
<dbReference type="GO" id="GO:0005686">
    <property type="term" value="C:U2 snRNP"/>
    <property type="evidence" value="ECO:0007669"/>
    <property type="project" value="TreeGrafter"/>
</dbReference>
<dbReference type="GO" id="GO:0071013">
    <property type="term" value="C:catalytic step 2 spliceosome"/>
    <property type="evidence" value="ECO:0007669"/>
    <property type="project" value="TreeGrafter"/>
</dbReference>
<reference evidence="4 5" key="1">
    <citation type="submission" date="2020-02" db="EMBL/GenBank/DDBJ databases">
        <authorList>
            <person name="Ma Q."/>
            <person name="Huang Y."/>
            <person name="Song X."/>
            <person name="Pei D."/>
        </authorList>
    </citation>
    <scope>NUCLEOTIDE SEQUENCE [LARGE SCALE GENOMIC DNA]</scope>
    <source>
        <strain evidence="4">Sxm20200214</strain>
        <tissue evidence="4">Leaf</tissue>
    </source>
</reference>
<dbReference type="GO" id="GO:0003723">
    <property type="term" value="F:RNA binding"/>
    <property type="evidence" value="ECO:0007669"/>
    <property type="project" value="UniProtKB-UniRule"/>
</dbReference>
<evidence type="ECO:0000313" key="4">
    <source>
        <dbReference type="EMBL" id="KAG2292647.1"/>
    </source>
</evidence>
<evidence type="ECO:0000256" key="2">
    <source>
        <dbReference type="PROSITE-ProRule" id="PRU00176"/>
    </source>
</evidence>
<dbReference type="SMART" id="SM00360">
    <property type="entry name" value="RRM"/>
    <property type="match status" value="1"/>
</dbReference>
<dbReference type="GO" id="GO:0000398">
    <property type="term" value="P:mRNA splicing, via spliceosome"/>
    <property type="evidence" value="ECO:0007669"/>
    <property type="project" value="InterPro"/>
</dbReference>
<dbReference type="EMBL" id="JAAMPC010000009">
    <property type="protein sequence ID" value="KAG2292647.1"/>
    <property type="molecule type" value="Genomic_DNA"/>
</dbReference>
<dbReference type="PROSITE" id="PS50102">
    <property type="entry name" value="RRM"/>
    <property type="match status" value="1"/>
</dbReference>
<accession>A0A8X7RR57</accession>
<dbReference type="InterPro" id="IPR045844">
    <property type="entry name" value="RRM_Ist3-like"/>
</dbReference>
<keyword evidence="5" id="KW-1185">Reference proteome</keyword>
<dbReference type="SUPFAM" id="SSF54928">
    <property type="entry name" value="RNA-binding domain, RBD"/>
    <property type="match status" value="1"/>
</dbReference>
<dbReference type="PANTHER" id="PTHR45880:SF1">
    <property type="entry name" value="RNA-BINDING MOTIF PROTEIN, X-LINKED 2"/>
    <property type="match status" value="1"/>
</dbReference>
<dbReference type="OrthoDB" id="2573941at2759"/>
<comment type="caution">
    <text evidence="4">The sequence shown here is derived from an EMBL/GenBank/DDBJ whole genome shotgun (WGS) entry which is preliminary data.</text>
</comment>
<dbReference type="PANTHER" id="PTHR45880">
    <property type="entry name" value="RNA-BINDING MOTIF PROTEIN, X-LINKED 2"/>
    <property type="match status" value="1"/>
</dbReference>
<dbReference type="InterPro" id="IPR000504">
    <property type="entry name" value="RRM_dom"/>
</dbReference>
<dbReference type="Pfam" id="PF00076">
    <property type="entry name" value="RRM_1"/>
    <property type="match status" value="1"/>
</dbReference>
<keyword evidence="1 2" id="KW-0694">RNA-binding</keyword>
<dbReference type="CDD" id="cd12411">
    <property type="entry name" value="RRM_ist3_like"/>
    <property type="match status" value="1"/>
</dbReference>
<dbReference type="InterPro" id="IPR035979">
    <property type="entry name" value="RBD_domain_sf"/>
</dbReference>
<proteinExistence type="predicted"/>
<dbReference type="InterPro" id="IPR051847">
    <property type="entry name" value="RNA_proc/Spliceosome_comp"/>
</dbReference>
<feature type="domain" description="RRM" evidence="3">
    <location>
        <begin position="36"/>
        <end position="105"/>
    </location>
</feature>
<dbReference type="Gene3D" id="3.30.70.330">
    <property type="match status" value="1"/>
</dbReference>
<evidence type="ECO:0000313" key="5">
    <source>
        <dbReference type="Proteomes" id="UP000886595"/>
    </source>
</evidence>